<proteinExistence type="predicted"/>
<dbReference type="SUPFAM" id="SSF54593">
    <property type="entry name" value="Glyoxalase/Bleomycin resistance protein/Dihydroxybiphenyl dioxygenase"/>
    <property type="match status" value="1"/>
</dbReference>
<dbReference type="InterPro" id="IPR037523">
    <property type="entry name" value="VOC_core"/>
</dbReference>
<dbReference type="Gene3D" id="3.10.180.10">
    <property type="entry name" value="2,3-Dihydroxybiphenyl 1,2-Dioxygenase, domain 1"/>
    <property type="match status" value="1"/>
</dbReference>
<dbReference type="AlphaFoldDB" id="A0A381VTB7"/>
<sequence>MAITGLNTLLYSTEVEALHAVMRDVFDLPQEDIDPDWIHFDCPPTTMELHPGQPDFGVPAGDRITHALSLICDDMDTTVEELQAKGVEFLGEPRDVGWGKIIIMVLPGGVEMVMYQPGEE</sequence>
<accession>A0A381VTB7</accession>
<dbReference type="InterPro" id="IPR029068">
    <property type="entry name" value="Glyas_Bleomycin-R_OHBP_Dase"/>
</dbReference>
<evidence type="ECO:0000313" key="2">
    <source>
        <dbReference type="EMBL" id="SVA43525.1"/>
    </source>
</evidence>
<reference evidence="2" key="1">
    <citation type="submission" date="2018-05" db="EMBL/GenBank/DDBJ databases">
        <authorList>
            <person name="Lanie J.A."/>
            <person name="Ng W.-L."/>
            <person name="Kazmierczak K.M."/>
            <person name="Andrzejewski T.M."/>
            <person name="Davidsen T.M."/>
            <person name="Wayne K.J."/>
            <person name="Tettelin H."/>
            <person name="Glass J.I."/>
            <person name="Rusch D."/>
            <person name="Podicherti R."/>
            <person name="Tsui H.-C.T."/>
            <person name="Winkler M.E."/>
        </authorList>
    </citation>
    <scope>NUCLEOTIDE SEQUENCE</scope>
</reference>
<dbReference type="Pfam" id="PF00903">
    <property type="entry name" value="Glyoxalase"/>
    <property type="match status" value="1"/>
</dbReference>
<feature type="domain" description="VOC" evidence="1">
    <location>
        <begin position="2"/>
        <end position="117"/>
    </location>
</feature>
<gene>
    <name evidence="2" type="ORF">METZ01_LOCUS96379</name>
</gene>
<name>A0A381VTB7_9ZZZZ</name>
<evidence type="ECO:0000259" key="1">
    <source>
        <dbReference type="PROSITE" id="PS51819"/>
    </source>
</evidence>
<dbReference type="EMBL" id="UINC01009720">
    <property type="protein sequence ID" value="SVA43525.1"/>
    <property type="molecule type" value="Genomic_DNA"/>
</dbReference>
<organism evidence="2">
    <name type="scientific">marine metagenome</name>
    <dbReference type="NCBI Taxonomy" id="408172"/>
    <lineage>
        <taxon>unclassified sequences</taxon>
        <taxon>metagenomes</taxon>
        <taxon>ecological metagenomes</taxon>
    </lineage>
</organism>
<dbReference type="InterPro" id="IPR004360">
    <property type="entry name" value="Glyas_Fos-R_dOase_dom"/>
</dbReference>
<protein>
    <recommendedName>
        <fullName evidence="1">VOC domain-containing protein</fullName>
    </recommendedName>
</protein>
<dbReference type="PROSITE" id="PS51819">
    <property type="entry name" value="VOC"/>
    <property type="match status" value="1"/>
</dbReference>